<dbReference type="Proteomes" id="UP000092695">
    <property type="component" value="Chromosome"/>
</dbReference>
<dbReference type="InterPro" id="IPR016161">
    <property type="entry name" value="Ald_DH/histidinol_DH"/>
</dbReference>
<dbReference type="KEGG" id="woc:BA177_15415"/>
<evidence type="ECO:0000313" key="4">
    <source>
        <dbReference type="Proteomes" id="UP000092695"/>
    </source>
</evidence>
<evidence type="ECO:0000313" key="3">
    <source>
        <dbReference type="EMBL" id="ANO52391.1"/>
    </source>
</evidence>
<feature type="domain" description="Aldehyde dehydrogenase" evidence="2">
    <location>
        <begin position="29"/>
        <end position="258"/>
    </location>
</feature>
<name>A0A193LIU1_9GAMM</name>
<protein>
    <submittedName>
        <fullName evidence="3">Aldehyde dehydrogenase</fullName>
    </submittedName>
</protein>
<dbReference type="Pfam" id="PF00171">
    <property type="entry name" value="Aldedh"/>
    <property type="match status" value="1"/>
</dbReference>
<dbReference type="OrthoDB" id="9812625at2"/>
<dbReference type="EMBL" id="CP016268">
    <property type="protein sequence ID" value="ANO52391.1"/>
    <property type="molecule type" value="Genomic_DNA"/>
</dbReference>
<reference evidence="3 4" key="1">
    <citation type="submission" date="2016-06" db="EMBL/GenBank/DDBJ databases">
        <title>Complete genome sequence of a deep-branching marine Gamma Proteobacterium Woeseia oceani type strain XK5.</title>
        <authorList>
            <person name="Mu D."/>
            <person name="Du Z."/>
        </authorList>
    </citation>
    <scope>NUCLEOTIDE SEQUENCE [LARGE SCALE GENOMIC DNA]</scope>
    <source>
        <strain evidence="3 4">XK5</strain>
    </source>
</reference>
<dbReference type="PANTHER" id="PTHR11699">
    <property type="entry name" value="ALDEHYDE DEHYDROGENASE-RELATED"/>
    <property type="match status" value="1"/>
</dbReference>
<dbReference type="GO" id="GO:0016491">
    <property type="term" value="F:oxidoreductase activity"/>
    <property type="evidence" value="ECO:0007669"/>
    <property type="project" value="UniProtKB-KW"/>
</dbReference>
<accession>A0A193LIU1</accession>
<evidence type="ECO:0000256" key="1">
    <source>
        <dbReference type="ARBA" id="ARBA00023002"/>
    </source>
</evidence>
<proteinExistence type="predicted"/>
<dbReference type="RefSeq" id="WP_068617655.1">
    <property type="nucleotide sequence ID" value="NZ_CP016268.1"/>
</dbReference>
<dbReference type="InterPro" id="IPR016162">
    <property type="entry name" value="Ald_DH_N"/>
</dbReference>
<dbReference type="InterPro" id="IPR015590">
    <property type="entry name" value="Aldehyde_DH_dom"/>
</dbReference>
<dbReference type="Gene3D" id="3.40.605.10">
    <property type="entry name" value="Aldehyde Dehydrogenase, Chain A, domain 1"/>
    <property type="match status" value="1"/>
</dbReference>
<sequence>MATQAARIPVAKTYKIYIGGKFPRTESGRYYDLQNAKGKVIANICRSSRKDFRNAVVAARAAQPGWASASAYLRGQILYRIAEMLEGRREQFIAEMTVQGVGKKAATEEVDAAVDRLIYYAGWADKYQQIFSAVNPVASSHFNFSVLEATGVVSILAPESSGLLGLVSNIAPTIVGGNSCVVLASESLPLNAVSFAEVLHASDVPGGVVNLLTGYRSELAGQFASHMDVNAVICCDADDDTAADIQVKAADNIKRVIARDGINWSKATAASPYFVADVQETKTTWHPIGS</sequence>
<keyword evidence="1" id="KW-0560">Oxidoreductase</keyword>
<dbReference type="SUPFAM" id="SSF53720">
    <property type="entry name" value="ALDH-like"/>
    <property type="match status" value="1"/>
</dbReference>
<gene>
    <name evidence="3" type="ORF">BA177_15415</name>
</gene>
<dbReference type="STRING" id="1548547.BA177_15415"/>
<evidence type="ECO:0000259" key="2">
    <source>
        <dbReference type="Pfam" id="PF00171"/>
    </source>
</evidence>
<keyword evidence="4" id="KW-1185">Reference proteome</keyword>
<dbReference type="AlphaFoldDB" id="A0A193LIU1"/>
<organism evidence="3 4">
    <name type="scientific">Woeseia oceani</name>
    <dbReference type="NCBI Taxonomy" id="1548547"/>
    <lineage>
        <taxon>Bacteria</taxon>
        <taxon>Pseudomonadati</taxon>
        <taxon>Pseudomonadota</taxon>
        <taxon>Gammaproteobacteria</taxon>
        <taxon>Woeseiales</taxon>
        <taxon>Woeseiaceae</taxon>
        <taxon>Woeseia</taxon>
    </lineage>
</organism>